<dbReference type="EMBL" id="JANVFT010000005">
    <property type="protein sequence ID" value="KAJ4500636.1"/>
    <property type="molecule type" value="Genomic_DNA"/>
</dbReference>
<reference evidence="2" key="1">
    <citation type="submission" date="2022-08" db="EMBL/GenBank/DDBJ databases">
        <title>A Global Phylogenomic Analysis of the Shiitake Genus Lentinula.</title>
        <authorList>
            <consortium name="DOE Joint Genome Institute"/>
            <person name="Sierra-Patev S."/>
            <person name="Min B."/>
            <person name="Naranjo-Ortiz M."/>
            <person name="Looney B."/>
            <person name="Konkel Z."/>
            <person name="Slot J.C."/>
            <person name="Sakamoto Y."/>
            <person name="Steenwyk J.L."/>
            <person name="Rokas A."/>
            <person name="Carro J."/>
            <person name="Camarero S."/>
            <person name="Ferreira P."/>
            <person name="Molpeceres G."/>
            <person name="Ruiz-Duenas F.J."/>
            <person name="Serrano A."/>
            <person name="Henrissat B."/>
            <person name="Drula E."/>
            <person name="Hughes K.W."/>
            <person name="Mata J.L."/>
            <person name="Ishikawa N.K."/>
            <person name="Vargas-Isla R."/>
            <person name="Ushijima S."/>
            <person name="Smith C.A."/>
            <person name="Ahrendt S."/>
            <person name="Andreopoulos W."/>
            <person name="He G."/>
            <person name="Labutti K."/>
            <person name="Lipzen A."/>
            <person name="Ng V."/>
            <person name="Riley R."/>
            <person name="Sandor L."/>
            <person name="Barry K."/>
            <person name="Martinez A.T."/>
            <person name="Xiao Y."/>
            <person name="Gibbons J.G."/>
            <person name="Terashima K."/>
            <person name="Grigoriev I.V."/>
            <person name="Hibbett D.S."/>
        </authorList>
    </citation>
    <scope>NUCLEOTIDE SEQUENCE</scope>
    <source>
        <strain evidence="2">RHP3577 ss4</strain>
    </source>
</reference>
<feature type="compositionally biased region" description="Low complexity" evidence="1">
    <location>
        <begin position="596"/>
        <end position="605"/>
    </location>
</feature>
<evidence type="ECO:0000256" key="1">
    <source>
        <dbReference type="SAM" id="MobiDB-lite"/>
    </source>
</evidence>
<gene>
    <name evidence="2" type="ORF">C8R41DRAFT_914226</name>
</gene>
<dbReference type="InterPro" id="IPR045007">
    <property type="entry name" value="LSB5"/>
</dbReference>
<feature type="region of interest" description="Disordered" evidence="1">
    <location>
        <begin position="196"/>
        <end position="296"/>
    </location>
</feature>
<sequence>MPLRKSKSFSSKHNATVTTSAPPFDLPPPPISPIPKPNRSHSKPPSFRSALRSILGLNRPKIIANLDSADLDAEFIHNSTTVSTASHVVSWRKHTMTYSSSMHDSPRPYRCMEPPDVLPIINIGFDDSINYTDVAHEHEHSTISTTTTSSRSTTTTTDPTSIDAESNVPSFELSNTEKDAGFRGLWKKVKPADKPDEGFPFENDDAMFNPPAVSGNGRGSYYENIPPSAAVQYESTNDNPITEPKKERSDRDREGRHKDREHREHREHRERDKDRDREHRHKDREHKEKKSSKNRIIPLEEDIRRLFQECKIGLGNASLLSQACVHAKVEELKKGEVIKEFRLKCLSSQELIAAQIPWATAGAERSRKEKEREKALLYGENNDPSRRSRDRNRDRSISQLADAAGIPATDFPVDEQTTEEQLLAALLEANGELLAALGQYDDVERVAMERKAEEKSRKEVRMDRRAIATLEQQQQLEEIAAISGAGAGGSTVHLTSSRSPSPASYRGSRPSSMVMQHPLPQHPHSLLTHPAQQQLQHHLPAQNSFSSHSPEVPGTTLAPPRAPPHGPRSPASGHGHGHTRTGSSGFPPSRTPSPNTPSMDHSSSGTGTGESVGGSALDVVRDIDLVDGFDSLHVDKGRATWSGRIPVDDSSEEEILTPIKPSAKALGKRRVEVNDATENSFNPDDIYYDQPRDLGLSDPYNPYASDGDIPVPSSEGGYNSDSDDSESAYYPNGRPRSRNNGLLHNLHHPPVHFVYDAAAERTQQRIKKMELENHMEKSMEVGGVH</sequence>
<feature type="compositionally biased region" description="Basic and acidic residues" evidence="1">
    <location>
        <begin position="243"/>
        <end position="277"/>
    </location>
</feature>
<evidence type="ECO:0000313" key="3">
    <source>
        <dbReference type="Proteomes" id="UP001150217"/>
    </source>
</evidence>
<accession>A0ABQ8VX97</accession>
<feature type="region of interest" description="Disordered" evidence="1">
    <location>
        <begin position="675"/>
        <end position="743"/>
    </location>
</feature>
<dbReference type="PANTHER" id="PTHR47789:SF2">
    <property type="entry name" value="VHS DOMAIN-CONTAINING PROTEIN"/>
    <property type="match status" value="1"/>
</dbReference>
<feature type="compositionally biased region" description="Basic residues" evidence="1">
    <location>
        <begin position="278"/>
        <end position="293"/>
    </location>
</feature>
<organism evidence="2 3">
    <name type="scientific">Lentinula lateritia</name>
    <dbReference type="NCBI Taxonomy" id="40482"/>
    <lineage>
        <taxon>Eukaryota</taxon>
        <taxon>Fungi</taxon>
        <taxon>Dikarya</taxon>
        <taxon>Basidiomycota</taxon>
        <taxon>Agaricomycotina</taxon>
        <taxon>Agaricomycetes</taxon>
        <taxon>Agaricomycetidae</taxon>
        <taxon>Agaricales</taxon>
        <taxon>Marasmiineae</taxon>
        <taxon>Omphalotaceae</taxon>
        <taxon>Lentinula</taxon>
    </lineage>
</organism>
<protein>
    <submittedName>
        <fullName evidence="2">Uncharacterized protein</fullName>
    </submittedName>
</protein>
<dbReference type="PANTHER" id="PTHR47789">
    <property type="entry name" value="LAS SEVENTEEN-BINDING PROTEIN 5"/>
    <property type="match status" value="1"/>
</dbReference>
<feature type="compositionally biased region" description="Polar residues" evidence="1">
    <location>
        <begin position="163"/>
        <end position="174"/>
    </location>
</feature>
<evidence type="ECO:0000313" key="2">
    <source>
        <dbReference type="EMBL" id="KAJ4500636.1"/>
    </source>
</evidence>
<proteinExistence type="predicted"/>
<comment type="caution">
    <text evidence="2">The sequence shown here is derived from an EMBL/GenBank/DDBJ whole genome shotgun (WGS) entry which is preliminary data.</text>
</comment>
<feature type="compositionally biased region" description="Low complexity" evidence="1">
    <location>
        <begin position="142"/>
        <end position="161"/>
    </location>
</feature>
<feature type="compositionally biased region" description="Basic and acidic residues" evidence="1">
    <location>
        <begin position="383"/>
        <end position="396"/>
    </location>
</feature>
<name>A0ABQ8VX97_9AGAR</name>
<feature type="compositionally biased region" description="Polar residues" evidence="1">
    <location>
        <begin position="8"/>
        <end position="21"/>
    </location>
</feature>
<dbReference type="CDD" id="cd21383">
    <property type="entry name" value="GAT_GGA_Tom1-like"/>
    <property type="match status" value="1"/>
</dbReference>
<dbReference type="Proteomes" id="UP001150217">
    <property type="component" value="Unassembled WGS sequence"/>
</dbReference>
<feature type="compositionally biased region" description="Basic and acidic residues" evidence="1">
    <location>
        <begin position="364"/>
        <end position="375"/>
    </location>
</feature>
<feature type="region of interest" description="Disordered" evidence="1">
    <location>
        <begin position="361"/>
        <end position="396"/>
    </location>
</feature>
<keyword evidence="3" id="KW-1185">Reference proteome</keyword>
<feature type="compositionally biased region" description="Pro residues" evidence="1">
    <location>
        <begin position="24"/>
        <end position="36"/>
    </location>
</feature>
<feature type="region of interest" description="Disordered" evidence="1">
    <location>
        <begin position="1"/>
        <end position="47"/>
    </location>
</feature>
<feature type="region of interest" description="Disordered" evidence="1">
    <location>
        <begin position="136"/>
        <end position="176"/>
    </location>
</feature>
<feature type="region of interest" description="Disordered" evidence="1">
    <location>
        <begin position="487"/>
        <end position="525"/>
    </location>
</feature>
<feature type="compositionally biased region" description="Polar residues" evidence="1">
    <location>
        <begin position="492"/>
        <end position="502"/>
    </location>
</feature>
<feature type="region of interest" description="Disordered" evidence="1">
    <location>
        <begin position="542"/>
        <end position="614"/>
    </location>
</feature>